<dbReference type="KEGG" id="cput:CONPUDRAFT_69736"/>
<name>A0A5M3MZX7_CONPW</name>
<keyword evidence="1 3" id="KW-0853">WD repeat</keyword>
<evidence type="ECO:0000256" key="3">
    <source>
        <dbReference type="PROSITE-ProRule" id="PRU00221"/>
    </source>
</evidence>
<dbReference type="AlphaFoldDB" id="A0A5M3MZX7"/>
<evidence type="ECO:0000313" key="5">
    <source>
        <dbReference type="Proteomes" id="UP000053558"/>
    </source>
</evidence>
<sequence length="410" mass="45121">MSILESHFVPNPVGVQLRVSEEDDLHKRDGSDFNSMSGEDQLVEGDDLIGHDECITAIAYSPDGTMLATASTCKDICIWNLAERSLFWVYEYLTAEVRSLLFSPNGQMLAGTMADESGKAVTFILCLAQPEVERFFRRYEHPSAAEFLFQSKPSACFEQFSPDNKFFVYGSDSSVGMVQLGNNGHEQLQIMELLPNSTLETILPFTPDSRYARFVYQIDDDMPMVMRVVDVWTGDIDTVNLSLGSSDQYAPVGSPDGLRIAGPAPYGPGFQICDAMTGLEIAGPFVAHYGILNGLCFSPDGGRIVDCSEDGSFIVWDAYTGEKIWEPLVRVDEAIGGMTSICYSPRGDYLVGGFFTTLAIWDAQSGEIVSGHPLVHKMFSFDTDSLTHHGGRACDALRTGVEFHHVGRSW</sequence>
<dbReference type="PROSITE" id="PS50294">
    <property type="entry name" value="WD_REPEATS_REGION"/>
    <property type="match status" value="2"/>
</dbReference>
<dbReference type="GeneID" id="19208761"/>
<dbReference type="InterPro" id="IPR001680">
    <property type="entry name" value="WD40_rpt"/>
</dbReference>
<dbReference type="PANTHER" id="PTHR22847:SF637">
    <property type="entry name" value="WD REPEAT DOMAIN 5B"/>
    <property type="match status" value="1"/>
</dbReference>
<accession>A0A5M3MZX7</accession>
<evidence type="ECO:0000313" key="4">
    <source>
        <dbReference type="EMBL" id="EIW84713.1"/>
    </source>
</evidence>
<dbReference type="PANTHER" id="PTHR22847">
    <property type="entry name" value="WD40 REPEAT PROTEIN"/>
    <property type="match status" value="1"/>
</dbReference>
<dbReference type="SMART" id="SM00320">
    <property type="entry name" value="WD40"/>
    <property type="match status" value="3"/>
</dbReference>
<proteinExistence type="predicted"/>
<comment type="caution">
    <text evidence="4">The sequence shown here is derived from an EMBL/GenBank/DDBJ whole genome shotgun (WGS) entry which is preliminary data.</text>
</comment>
<feature type="repeat" description="WD" evidence="3">
    <location>
        <begin position="285"/>
        <end position="326"/>
    </location>
</feature>
<dbReference type="RefSeq" id="XP_007764154.1">
    <property type="nucleotide sequence ID" value="XM_007765964.1"/>
</dbReference>
<keyword evidence="2" id="KW-0677">Repeat</keyword>
<dbReference type="Gene3D" id="2.130.10.10">
    <property type="entry name" value="YVTN repeat-like/Quinoprotein amine dehydrogenase"/>
    <property type="match status" value="2"/>
</dbReference>
<dbReference type="Pfam" id="PF00400">
    <property type="entry name" value="WD40"/>
    <property type="match status" value="2"/>
</dbReference>
<evidence type="ECO:0000256" key="2">
    <source>
        <dbReference type="ARBA" id="ARBA00022737"/>
    </source>
</evidence>
<dbReference type="Proteomes" id="UP000053558">
    <property type="component" value="Unassembled WGS sequence"/>
</dbReference>
<dbReference type="OrthoDB" id="1667587at2759"/>
<organism evidence="4 5">
    <name type="scientific">Coniophora puteana (strain RWD-64-598)</name>
    <name type="common">Brown rot fungus</name>
    <dbReference type="NCBI Taxonomy" id="741705"/>
    <lineage>
        <taxon>Eukaryota</taxon>
        <taxon>Fungi</taxon>
        <taxon>Dikarya</taxon>
        <taxon>Basidiomycota</taxon>
        <taxon>Agaricomycotina</taxon>
        <taxon>Agaricomycetes</taxon>
        <taxon>Agaricomycetidae</taxon>
        <taxon>Boletales</taxon>
        <taxon>Coniophorineae</taxon>
        <taxon>Coniophoraceae</taxon>
        <taxon>Coniophora</taxon>
    </lineage>
</organism>
<dbReference type="EMBL" id="JH711574">
    <property type="protein sequence ID" value="EIW84713.1"/>
    <property type="molecule type" value="Genomic_DNA"/>
</dbReference>
<dbReference type="GO" id="GO:1990234">
    <property type="term" value="C:transferase complex"/>
    <property type="evidence" value="ECO:0007669"/>
    <property type="project" value="UniProtKB-ARBA"/>
</dbReference>
<feature type="repeat" description="WD" evidence="3">
    <location>
        <begin position="48"/>
        <end position="81"/>
    </location>
</feature>
<reference evidence="5" key="1">
    <citation type="journal article" date="2012" name="Science">
        <title>The Paleozoic origin of enzymatic lignin decomposition reconstructed from 31 fungal genomes.</title>
        <authorList>
            <person name="Floudas D."/>
            <person name="Binder M."/>
            <person name="Riley R."/>
            <person name="Barry K."/>
            <person name="Blanchette R.A."/>
            <person name="Henrissat B."/>
            <person name="Martinez A.T."/>
            <person name="Otillar R."/>
            <person name="Spatafora J.W."/>
            <person name="Yadav J.S."/>
            <person name="Aerts A."/>
            <person name="Benoit I."/>
            <person name="Boyd A."/>
            <person name="Carlson A."/>
            <person name="Copeland A."/>
            <person name="Coutinho P.M."/>
            <person name="de Vries R.P."/>
            <person name="Ferreira P."/>
            <person name="Findley K."/>
            <person name="Foster B."/>
            <person name="Gaskell J."/>
            <person name="Glotzer D."/>
            <person name="Gorecki P."/>
            <person name="Heitman J."/>
            <person name="Hesse C."/>
            <person name="Hori C."/>
            <person name="Igarashi K."/>
            <person name="Jurgens J.A."/>
            <person name="Kallen N."/>
            <person name="Kersten P."/>
            <person name="Kohler A."/>
            <person name="Kuees U."/>
            <person name="Kumar T.K.A."/>
            <person name="Kuo A."/>
            <person name="LaButti K."/>
            <person name="Larrondo L.F."/>
            <person name="Lindquist E."/>
            <person name="Ling A."/>
            <person name="Lombard V."/>
            <person name="Lucas S."/>
            <person name="Lundell T."/>
            <person name="Martin R."/>
            <person name="McLaughlin D.J."/>
            <person name="Morgenstern I."/>
            <person name="Morin E."/>
            <person name="Murat C."/>
            <person name="Nagy L.G."/>
            <person name="Nolan M."/>
            <person name="Ohm R.A."/>
            <person name="Patyshakuliyeva A."/>
            <person name="Rokas A."/>
            <person name="Ruiz-Duenas F.J."/>
            <person name="Sabat G."/>
            <person name="Salamov A."/>
            <person name="Samejima M."/>
            <person name="Schmutz J."/>
            <person name="Slot J.C."/>
            <person name="St John F."/>
            <person name="Stenlid J."/>
            <person name="Sun H."/>
            <person name="Sun S."/>
            <person name="Syed K."/>
            <person name="Tsang A."/>
            <person name="Wiebenga A."/>
            <person name="Young D."/>
            <person name="Pisabarro A."/>
            <person name="Eastwood D.C."/>
            <person name="Martin F."/>
            <person name="Cullen D."/>
            <person name="Grigoriev I.V."/>
            <person name="Hibbett D.S."/>
        </authorList>
    </citation>
    <scope>NUCLEOTIDE SEQUENCE [LARGE SCALE GENOMIC DNA]</scope>
    <source>
        <strain evidence="5">RWD-64-598 SS2</strain>
    </source>
</reference>
<dbReference type="SUPFAM" id="SSF82171">
    <property type="entry name" value="DPP6 N-terminal domain-like"/>
    <property type="match status" value="1"/>
</dbReference>
<evidence type="ECO:0000256" key="1">
    <source>
        <dbReference type="ARBA" id="ARBA00022574"/>
    </source>
</evidence>
<dbReference type="PROSITE" id="PS50082">
    <property type="entry name" value="WD_REPEATS_2"/>
    <property type="match status" value="2"/>
</dbReference>
<protein>
    <submittedName>
        <fullName evidence="4">WD40 repeat-like protein</fullName>
    </submittedName>
</protein>
<dbReference type="InterPro" id="IPR015943">
    <property type="entry name" value="WD40/YVTN_repeat-like_dom_sf"/>
</dbReference>
<keyword evidence="5" id="KW-1185">Reference proteome</keyword>
<gene>
    <name evidence="4" type="ORF">CONPUDRAFT_69736</name>
</gene>